<comment type="similarity">
    <text evidence="1">Belongs to the protein kinase superfamily. ADCK protein kinase family.</text>
</comment>
<dbReference type="CDD" id="cd13970">
    <property type="entry name" value="ABC1_ADCK3"/>
    <property type="match status" value="1"/>
</dbReference>
<evidence type="ECO:0000256" key="1">
    <source>
        <dbReference type="ARBA" id="ARBA00009670"/>
    </source>
</evidence>
<dbReference type="GO" id="GO:0005524">
    <property type="term" value="F:ATP binding"/>
    <property type="evidence" value="ECO:0007669"/>
    <property type="project" value="UniProtKB-KW"/>
</dbReference>
<keyword evidence="4" id="KW-0067">ATP-binding</keyword>
<dbReference type="InterPro" id="IPR051409">
    <property type="entry name" value="Atypical_kinase_ADCK"/>
</dbReference>
<dbReference type="GO" id="GO:0016740">
    <property type="term" value="F:transferase activity"/>
    <property type="evidence" value="ECO:0007669"/>
    <property type="project" value="UniProtKB-KW"/>
</dbReference>
<evidence type="ECO:0000256" key="4">
    <source>
        <dbReference type="ARBA" id="ARBA00022840"/>
    </source>
</evidence>
<evidence type="ECO:0000256" key="3">
    <source>
        <dbReference type="ARBA" id="ARBA00022741"/>
    </source>
</evidence>
<dbReference type="RefSeq" id="WP_002708688.1">
    <property type="nucleotide sequence ID" value="NZ_JH651384.1"/>
</dbReference>
<dbReference type="InterPro" id="IPR011009">
    <property type="entry name" value="Kinase-like_dom_sf"/>
</dbReference>
<keyword evidence="2" id="KW-0808">Transferase</keyword>
<evidence type="ECO:0000313" key="7">
    <source>
        <dbReference type="Proteomes" id="UP000005317"/>
    </source>
</evidence>
<dbReference type="EMBL" id="JH651384">
    <property type="protein sequence ID" value="EIJ34766.1"/>
    <property type="molecule type" value="Genomic_DNA"/>
</dbReference>
<dbReference type="InterPro" id="IPR034646">
    <property type="entry name" value="ADCK3_dom"/>
</dbReference>
<dbReference type="Proteomes" id="UP000005317">
    <property type="component" value="Unassembled WGS sequence"/>
</dbReference>
<dbReference type="PANTHER" id="PTHR43851:SF3">
    <property type="entry name" value="COENZYME Q8"/>
    <property type="match status" value="1"/>
</dbReference>
<keyword evidence="7" id="KW-1185">Reference proteome</keyword>
<dbReference type="AlphaFoldDB" id="A0A656HGZ8"/>
<dbReference type="OrthoDB" id="9795390at2"/>
<dbReference type="PANTHER" id="PTHR43851">
    <property type="match status" value="1"/>
</dbReference>
<evidence type="ECO:0000259" key="5">
    <source>
        <dbReference type="Pfam" id="PF03109"/>
    </source>
</evidence>
<keyword evidence="3" id="KW-0547">Nucleotide-binding</keyword>
<dbReference type="Pfam" id="PF03109">
    <property type="entry name" value="ABC1"/>
    <property type="match status" value="1"/>
</dbReference>
<name>A0A656HGZ8_THINJ</name>
<sequence>MNEGIPEGKWARAGIVGSTAVKLGLGQLKHTAKRPFLSKQRHVEAKEELEDQNARLLFNALTQLRGTALKAAQMLSMEVELLPERYRKELEKSYHQVPPLNRVLVRKVLQEQFGQPPETLFAEFDAHAFAAASLGQVHAAVLPDGTQVAVKIQYPGIHVAMDNDMKLLRQLTRGLPNSPVVKQSLDEIHARLLEEVDYTLEAENTRWFREHLQLESVSVPRVFSDYSTERVLTTERSGGKHLQAWLAENPSQAVRNLAAQNLYDLFAYSFHQLHRLHADPNPGNYLFHADGSLTLLDFGCVKQMSGHFVRVLPGLLKAYHDDDAEAIFSHYRQLGMHHADPDSKLYEEVLRPFGEWVAMPFREVSFDFGKHGDYTSSAHKLIQQLARFGGLDAVADEFIFFDRTIHGLCKIFERMGAEVRIRQHWFGEEREEIV</sequence>
<dbReference type="SUPFAM" id="SSF56112">
    <property type="entry name" value="Protein kinase-like (PK-like)"/>
    <property type="match status" value="1"/>
</dbReference>
<proteinExistence type="inferred from homology"/>
<feature type="domain" description="ABC1 atypical kinase-like" evidence="5">
    <location>
        <begin position="95"/>
        <end position="328"/>
    </location>
</feature>
<evidence type="ECO:0000256" key="2">
    <source>
        <dbReference type="ARBA" id="ARBA00022679"/>
    </source>
</evidence>
<dbReference type="InterPro" id="IPR004147">
    <property type="entry name" value="ABC1_dom"/>
</dbReference>
<protein>
    <submittedName>
        <fullName evidence="6">ABC-1 domain-containing protein</fullName>
    </submittedName>
</protein>
<evidence type="ECO:0000313" key="6">
    <source>
        <dbReference type="EMBL" id="EIJ34766.1"/>
    </source>
</evidence>
<reference evidence="7" key="1">
    <citation type="journal article" date="2011" name="Stand. Genomic Sci.">
        <title>Genome sequence of the filamentous, gliding Thiothrix nivea neotype strain (JP2(T)).</title>
        <authorList>
            <person name="Lapidus A."/>
            <person name="Nolan M."/>
            <person name="Lucas S."/>
            <person name="Glavina Del Rio T."/>
            <person name="Tice H."/>
            <person name="Cheng J.F."/>
            <person name="Tapia R."/>
            <person name="Han C."/>
            <person name="Goodwin L."/>
            <person name="Pitluck S."/>
            <person name="Liolios K."/>
            <person name="Pagani I."/>
            <person name="Ivanova N."/>
            <person name="Huntemann M."/>
            <person name="Mavromatis K."/>
            <person name="Mikhailova N."/>
            <person name="Pati A."/>
            <person name="Chen A."/>
            <person name="Palaniappan K."/>
            <person name="Land M."/>
            <person name="Brambilla E.M."/>
            <person name="Rohde M."/>
            <person name="Abt B."/>
            <person name="Verbarg S."/>
            <person name="Goker M."/>
            <person name="Bristow J."/>
            <person name="Eisen J.A."/>
            <person name="Markowitz V."/>
            <person name="Hugenholtz P."/>
            <person name="Kyrpides N.C."/>
            <person name="Klenk H.P."/>
            <person name="Woyke T."/>
        </authorList>
    </citation>
    <scope>NUCLEOTIDE SEQUENCE [LARGE SCALE GENOMIC DNA]</scope>
    <source>
        <strain evidence="7">ATCC 35100 / DSM 5205 / JP2</strain>
    </source>
</reference>
<accession>A0A656HGZ8</accession>
<gene>
    <name evidence="6" type="ORF">Thini_2201</name>
</gene>
<organism evidence="6 7">
    <name type="scientific">Thiothrix nivea (strain ATCC 35100 / DSM 5205 / JP2)</name>
    <dbReference type="NCBI Taxonomy" id="870187"/>
    <lineage>
        <taxon>Bacteria</taxon>
        <taxon>Pseudomonadati</taxon>
        <taxon>Pseudomonadota</taxon>
        <taxon>Gammaproteobacteria</taxon>
        <taxon>Thiotrichales</taxon>
        <taxon>Thiotrichaceae</taxon>
        <taxon>Thiothrix</taxon>
    </lineage>
</organism>